<evidence type="ECO:0000256" key="6">
    <source>
        <dbReference type="SAM" id="Coils"/>
    </source>
</evidence>
<feature type="domain" description="Recombinase" evidence="8">
    <location>
        <begin position="170"/>
        <end position="290"/>
    </location>
</feature>
<dbReference type="SMART" id="SM00857">
    <property type="entry name" value="Resolvase"/>
    <property type="match status" value="1"/>
</dbReference>
<dbReference type="PROSITE" id="PS00397">
    <property type="entry name" value="RECOMBINASES_1"/>
    <property type="match status" value="1"/>
</dbReference>
<dbReference type="CDD" id="cd03768">
    <property type="entry name" value="SR_ResInv"/>
    <property type="match status" value="1"/>
</dbReference>
<evidence type="ECO:0000256" key="5">
    <source>
        <dbReference type="PROSITE-ProRule" id="PRU10137"/>
    </source>
</evidence>
<accession>A0A942U404</accession>
<dbReference type="Pfam" id="PF13408">
    <property type="entry name" value="Zn_ribbon_recom"/>
    <property type="match status" value="1"/>
</dbReference>
<reference evidence="9" key="1">
    <citation type="submission" date="2021-05" db="EMBL/GenBank/DDBJ databases">
        <title>Novel Bacillus species.</title>
        <authorList>
            <person name="Liu G."/>
        </authorList>
    </citation>
    <scope>NUCLEOTIDE SEQUENCE</scope>
    <source>
        <strain evidence="9">FJAT-49825</strain>
    </source>
</reference>
<evidence type="ECO:0000313" key="9">
    <source>
        <dbReference type="EMBL" id="MBS4212437.1"/>
    </source>
</evidence>
<protein>
    <submittedName>
        <fullName evidence="9">Recombinase family protein</fullName>
    </submittedName>
</protein>
<keyword evidence="3" id="KW-0233">DNA recombination</keyword>
<dbReference type="InterPro" id="IPR036162">
    <property type="entry name" value="Resolvase-like_N_sf"/>
</dbReference>
<dbReference type="InterPro" id="IPR006118">
    <property type="entry name" value="Recombinase_CS"/>
</dbReference>
<dbReference type="RefSeq" id="WP_213116993.1">
    <property type="nucleotide sequence ID" value="NZ_JAGYPF010000002.1"/>
</dbReference>
<dbReference type="InterPro" id="IPR006119">
    <property type="entry name" value="Resolv_N"/>
</dbReference>
<evidence type="ECO:0000256" key="1">
    <source>
        <dbReference type="ARBA" id="ARBA00022908"/>
    </source>
</evidence>
<dbReference type="Pfam" id="PF00239">
    <property type="entry name" value="Resolvase"/>
    <property type="match status" value="1"/>
</dbReference>
<dbReference type="InterPro" id="IPR011109">
    <property type="entry name" value="DNA_bind_recombinase_dom"/>
</dbReference>
<evidence type="ECO:0000256" key="2">
    <source>
        <dbReference type="ARBA" id="ARBA00023125"/>
    </source>
</evidence>
<keyword evidence="1" id="KW-0229">DNA integration</keyword>
<evidence type="ECO:0000313" key="10">
    <source>
        <dbReference type="Proteomes" id="UP000679749"/>
    </source>
</evidence>
<dbReference type="GO" id="GO:0015074">
    <property type="term" value="P:DNA integration"/>
    <property type="evidence" value="ECO:0007669"/>
    <property type="project" value="UniProtKB-KW"/>
</dbReference>
<dbReference type="Proteomes" id="UP000679749">
    <property type="component" value="Unassembled WGS sequence"/>
</dbReference>
<gene>
    <name evidence="9" type="ORF">KHA99_08275</name>
</gene>
<organism evidence="9 10">
    <name type="scientific">Neobacillus rhizophilus</name>
    <dbReference type="NCBI Taxonomy" id="2833579"/>
    <lineage>
        <taxon>Bacteria</taxon>
        <taxon>Bacillati</taxon>
        <taxon>Bacillota</taxon>
        <taxon>Bacilli</taxon>
        <taxon>Bacillales</taxon>
        <taxon>Bacillaceae</taxon>
        <taxon>Neobacillus</taxon>
    </lineage>
</organism>
<keyword evidence="10" id="KW-1185">Reference proteome</keyword>
<evidence type="ECO:0000256" key="4">
    <source>
        <dbReference type="PIRSR" id="PIRSR606118-50"/>
    </source>
</evidence>
<dbReference type="PANTHER" id="PTHR30461">
    <property type="entry name" value="DNA-INVERTASE FROM LAMBDOID PROPHAGE"/>
    <property type="match status" value="1"/>
</dbReference>
<dbReference type="GO" id="GO:0003677">
    <property type="term" value="F:DNA binding"/>
    <property type="evidence" value="ECO:0007669"/>
    <property type="project" value="UniProtKB-KW"/>
</dbReference>
<keyword evidence="6" id="KW-0175">Coiled coil</keyword>
<dbReference type="GO" id="GO:0000150">
    <property type="term" value="F:DNA strand exchange activity"/>
    <property type="evidence" value="ECO:0007669"/>
    <property type="project" value="InterPro"/>
</dbReference>
<keyword evidence="2" id="KW-0238">DNA-binding</keyword>
<comment type="caution">
    <text evidence="9">The sequence shown here is derived from an EMBL/GenBank/DDBJ whole genome shotgun (WGS) entry which is preliminary data.</text>
</comment>
<evidence type="ECO:0000259" key="7">
    <source>
        <dbReference type="PROSITE" id="PS51736"/>
    </source>
</evidence>
<feature type="domain" description="Resolvase/invertase-type recombinase catalytic" evidence="7">
    <location>
        <begin position="6"/>
        <end position="154"/>
    </location>
</feature>
<evidence type="ECO:0000259" key="8">
    <source>
        <dbReference type="PROSITE" id="PS51737"/>
    </source>
</evidence>
<name>A0A942U404_9BACI</name>
<dbReference type="PANTHER" id="PTHR30461:SF23">
    <property type="entry name" value="DNA RECOMBINASE-RELATED"/>
    <property type="match status" value="1"/>
</dbReference>
<dbReference type="PROSITE" id="PS51736">
    <property type="entry name" value="RECOMBINASES_3"/>
    <property type="match status" value="1"/>
</dbReference>
<feature type="active site" description="O-(5'-phospho-DNA)-serine intermediate" evidence="4 5">
    <location>
        <position position="14"/>
    </location>
</feature>
<dbReference type="InterPro" id="IPR038109">
    <property type="entry name" value="DNA_bind_recomb_sf"/>
</dbReference>
<dbReference type="Gene3D" id="3.90.1750.20">
    <property type="entry name" value="Putative Large Serine Recombinase, Chain B, Domain 2"/>
    <property type="match status" value="1"/>
</dbReference>
<dbReference type="InterPro" id="IPR025827">
    <property type="entry name" value="Zn_ribbon_recom_dom"/>
</dbReference>
<dbReference type="SUPFAM" id="SSF53041">
    <property type="entry name" value="Resolvase-like"/>
    <property type="match status" value="1"/>
</dbReference>
<dbReference type="AlphaFoldDB" id="A0A942U404"/>
<dbReference type="InterPro" id="IPR050639">
    <property type="entry name" value="SSR_resolvase"/>
</dbReference>
<feature type="coiled-coil region" evidence="6">
    <location>
        <begin position="390"/>
        <end position="445"/>
    </location>
</feature>
<proteinExistence type="predicted"/>
<dbReference type="Gene3D" id="3.40.50.1390">
    <property type="entry name" value="Resolvase, N-terminal catalytic domain"/>
    <property type="match status" value="1"/>
</dbReference>
<sequence length="548" mass="63091">MSQVILVAIYARVSTEEQAEHGYSIDAQLDNLRTYCKMHQKVIYSEYVDRGISGKSTDGRLELQRLLRDAKNKEFDEVLVWKINRISRRTIDLLKIVEDLNRCGITFRSFSENFETETPMGRFALQMLGAVGELERNTIVDNVKMGMKERARSGQWNGGIVLGYRSSQSSFDRKRNNSKLEIVPEEASIIRDIFELYAAGKGLKAIANHLNHKGFKTKRGNAFSTSAIKEIITNPVYIGKIRFNRFENWNERRRKGKNSDPIIVDGNHEPIISQGLWDKVQLLQQKKSSVSPRQFDGNYTLTGLIRCPKCGASMVSSRTINRNKNGERIVRRYYSCGNFRSKGSNVCNANSIRADEAEQYVYHRIKEVVNNPKILKDIVLTINKQKKSSVLPLKNELQQIEKKISQFEAKRKKYFDLYEEDAIDREMLVKRLDELKEESNALYSRKSEIEWDLGDDNSQPIDYGFVKTILERLDKVLKEASSQKIKALLHLIVKCIGVKDRQIERIELNFNESTQQHFLDLAPSDYDSGGANAFPKQKHSQVRFSIIL</sequence>
<dbReference type="EMBL" id="JAGYPF010000002">
    <property type="protein sequence ID" value="MBS4212437.1"/>
    <property type="molecule type" value="Genomic_DNA"/>
</dbReference>
<dbReference type="Pfam" id="PF07508">
    <property type="entry name" value="Recombinase"/>
    <property type="match status" value="1"/>
</dbReference>
<evidence type="ECO:0000256" key="3">
    <source>
        <dbReference type="ARBA" id="ARBA00023172"/>
    </source>
</evidence>
<dbReference type="PROSITE" id="PS51737">
    <property type="entry name" value="RECOMBINASE_DNA_BIND"/>
    <property type="match status" value="1"/>
</dbReference>